<evidence type="ECO:0000256" key="1">
    <source>
        <dbReference type="ARBA" id="ARBA00022574"/>
    </source>
</evidence>
<sequence length="422" mass="47032">MVTKKEFLERWTGDIEQEFTSTAGDPVSWEWAPDHPKAWSSARAIIDLVQETMSTPAFSSDEDLLAVGVGKDIHIYNVATQDRLAVLTGHYGVVENVRFSPTTYDGDYRYILASHSGVTLDDESEAILWKLDGNGQLSSKPQRLEGQLGLWGSSSFTPDGKMLIFISNNESTQFDDQDGVTREKDSLPCINLWSIEERTVQHRLLGHTDQIQSVTVSPDGKHHASASWDGTGRIWDAATGACIHVLGPFATTETTVGQMWSTAFSPNGKHVAISQESPWGLVHVCEVSTGKKLSSAKFHVWTRSLAWSPDGSLLACGADPGTVAIWDPLTDEEKTRWALKFDDYGMGTMARPRAVKFLGQDKIVFQLNEGTVWIYDWEKKQKYRFARGPEDEQDKFLQAKMVCTDKLLAVPDTKGSLRLWEL</sequence>
<keyword evidence="1 3" id="KW-0853">WD repeat</keyword>
<protein>
    <submittedName>
        <fullName evidence="4">Uncharacterized protein</fullName>
    </submittedName>
</protein>
<dbReference type="Proteomes" id="UP001583186">
    <property type="component" value="Unassembled WGS sequence"/>
</dbReference>
<feature type="repeat" description="WD" evidence="3">
    <location>
        <begin position="304"/>
        <end position="327"/>
    </location>
</feature>
<feature type="repeat" description="WD" evidence="3">
    <location>
        <begin position="204"/>
        <end position="245"/>
    </location>
</feature>
<dbReference type="PROSITE" id="PS50082">
    <property type="entry name" value="WD_REPEATS_2"/>
    <property type="match status" value="2"/>
</dbReference>
<dbReference type="InterPro" id="IPR001680">
    <property type="entry name" value="WD40_rpt"/>
</dbReference>
<organism evidence="4 5">
    <name type="scientific">Sporothrix stenoceras</name>
    <dbReference type="NCBI Taxonomy" id="5173"/>
    <lineage>
        <taxon>Eukaryota</taxon>
        <taxon>Fungi</taxon>
        <taxon>Dikarya</taxon>
        <taxon>Ascomycota</taxon>
        <taxon>Pezizomycotina</taxon>
        <taxon>Sordariomycetes</taxon>
        <taxon>Sordariomycetidae</taxon>
        <taxon>Ophiostomatales</taxon>
        <taxon>Ophiostomataceae</taxon>
        <taxon>Sporothrix</taxon>
    </lineage>
</organism>
<dbReference type="Pfam" id="PF00400">
    <property type="entry name" value="WD40"/>
    <property type="match status" value="2"/>
</dbReference>
<proteinExistence type="predicted"/>
<dbReference type="Gene3D" id="2.130.10.10">
    <property type="entry name" value="YVTN repeat-like/Quinoprotein amine dehydrogenase"/>
    <property type="match status" value="3"/>
</dbReference>
<dbReference type="EMBL" id="JAWCUI010000119">
    <property type="protein sequence ID" value="KAL1887469.1"/>
    <property type="molecule type" value="Genomic_DNA"/>
</dbReference>
<dbReference type="PROSITE" id="PS50294">
    <property type="entry name" value="WD_REPEATS_REGION"/>
    <property type="match status" value="1"/>
</dbReference>
<comment type="caution">
    <text evidence="4">The sequence shown here is derived from an EMBL/GenBank/DDBJ whole genome shotgun (WGS) entry which is preliminary data.</text>
</comment>
<dbReference type="SMART" id="SM00320">
    <property type="entry name" value="WD40"/>
    <property type="match status" value="3"/>
</dbReference>
<evidence type="ECO:0000313" key="4">
    <source>
        <dbReference type="EMBL" id="KAL1887469.1"/>
    </source>
</evidence>
<dbReference type="InterPro" id="IPR011659">
    <property type="entry name" value="WD40"/>
</dbReference>
<gene>
    <name evidence="4" type="ORF">Sste5346_010218</name>
</gene>
<dbReference type="PANTHER" id="PTHR19848">
    <property type="entry name" value="WD40 REPEAT PROTEIN"/>
    <property type="match status" value="1"/>
</dbReference>
<reference evidence="4 5" key="1">
    <citation type="journal article" date="2024" name="IMA Fungus">
        <title>IMA Genome - F19 : A genome assembly and annotation guide to empower mycologists, including annotated draft genome sequences of Ceratocystis pirilliformis, Diaporthe australafricana, Fusarium ophioides, Paecilomyces lecythidis, and Sporothrix stenoceras.</title>
        <authorList>
            <person name="Aylward J."/>
            <person name="Wilson A.M."/>
            <person name="Visagie C.M."/>
            <person name="Spraker J."/>
            <person name="Barnes I."/>
            <person name="Buitendag C."/>
            <person name="Ceriani C."/>
            <person name="Del Mar Angel L."/>
            <person name="du Plessis D."/>
            <person name="Fuchs T."/>
            <person name="Gasser K."/>
            <person name="Kramer D."/>
            <person name="Li W."/>
            <person name="Munsamy K."/>
            <person name="Piso A."/>
            <person name="Price J.L."/>
            <person name="Sonnekus B."/>
            <person name="Thomas C."/>
            <person name="van der Nest A."/>
            <person name="van Dijk A."/>
            <person name="van Heerden A."/>
            <person name="van Vuuren N."/>
            <person name="Yilmaz N."/>
            <person name="Duong T.A."/>
            <person name="van der Merwe N.A."/>
            <person name="Wingfield M.J."/>
            <person name="Wingfield B.D."/>
        </authorList>
    </citation>
    <scope>NUCLEOTIDE SEQUENCE [LARGE SCALE GENOMIC DNA]</scope>
    <source>
        <strain evidence="4 5">CMW 5346</strain>
    </source>
</reference>
<evidence type="ECO:0000256" key="2">
    <source>
        <dbReference type="ARBA" id="ARBA00022737"/>
    </source>
</evidence>
<keyword evidence="5" id="KW-1185">Reference proteome</keyword>
<name>A0ABR3YGL2_9PEZI</name>
<evidence type="ECO:0000313" key="5">
    <source>
        <dbReference type="Proteomes" id="UP001583186"/>
    </source>
</evidence>
<dbReference type="SUPFAM" id="SSF69322">
    <property type="entry name" value="Tricorn protease domain 2"/>
    <property type="match status" value="1"/>
</dbReference>
<evidence type="ECO:0000256" key="3">
    <source>
        <dbReference type="PROSITE-ProRule" id="PRU00221"/>
    </source>
</evidence>
<dbReference type="InterPro" id="IPR015943">
    <property type="entry name" value="WD40/YVTN_repeat-like_dom_sf"/>
</dbReference>
<keyword evidence="2" id="KW-0677">Repeat</keyword>
<accession>A0ABR3YGL2</accession>
<dbReference type="Pfam" id="PF07676">
    <property type="entry name" value="PD40"/>
    <property type="match status" value="1"/>
</dbReference>
<dbReference type="PANTHER" id="PTHR19848:SF8">
    <property type="entry name" value="F-BOX AND WD REPEAT DOMAIN CONTAINING 7"/>
    <property type="match status" value="1"/>
</dbReference>